<dbReference type="EMBL" id="BMJI01000016">
    <property type="protein sequence ID" value="GGC95650.1"/>
    <property type="molecule type" value="Genomic_DNA"/>
</dbReference>
<dbReference type="Gene3D" id="3.40.1680.10">
    <property type="entry name" value="yp_829618.1 domain like"/>
    <property type="match status" value="1"/>
</dbReference>
<organism evidence="2 3">
    <name type="scientific">Tersicoccus solisilvae</name>
    <dbReference type="NCBI Taxonomy" id="1882339"/>
    <lineage>
        <taxon>Bacteria</taxon>
        <taxon>Bacillati</taxon>
        <taxon>Actinomycetota</taxon>
        <taxon>Actinomycetes</taxon>
        <taxon>Micrococcales</taxon>
        <taxon>Micrococcaceae</taxon>
        <taxon>Tersicoccus</taxon>
    </lineage>
</organism>
<comment type="caution">
    <text evidence="2">The sequence shown here is derived from an EMBL/GenBank/DDBJ whole genome shotgun (WGS) entry which is preliminary data.</text>
</comment>
<dbReference type="InterPro" id="IPR056695">
    <property type="entry name" value="DUF7793"/>
</dbReference>
<reference evidence="3" key="1">
    <citation type="journal article" date="2019" name="Int. J. Syst. Evol. Microbiol.">
        <title>The Global Catalogue of Microorganisms (GCM) 10K type strain sequencing project: providing services to taxonomists for standard genome sequencing and annotation.</title>
        <authorList>
            <consortium name="The Broad Institute Genomics Platform"/>
            <consortium name="The Broad Institute Genome Sequencing Center for Infectious Disease"/>
            <person name="Wu L."/>
            <person name="Ma J."/>
        </authorList>
    </citation>
    <scope>NUCLEOTIDE SEQUENCE [LARGE SCALE GENOMIC DNA]</scope>
    <source>
        <strain evidence="3">CGMCC 1.15480</strain>
    </source>
</reference>
<dbReference type="RefSeq" id="WP_229659985.1">
    <property type="nucleotide sequence ID" value="NZ_BMJI01000016.1"/>
</dbReference>
<dbReference type="Proteomes" id="UP000597761">
    <property type="component" value="Unassembled WGS sequence"/>
</dbReference>
<dbReference type="Gene3D" id="3.40.970.30">
    <property type="entry name" value="yp_829618.1 like domains"/>
    <property type="match status" value="1"/>
</dbReference>
<proteinExistence type="predicted"/>
<protein>
    <recommendedName>
        <fullName evidence="1">DUF7793 domain-containing protein</fullName>
    </recommendedName>
</protein>
<evidence type="ECO:0000313" key="2">
    <source>
        <dbReference type="EMBL" id="GGC95650.1"/>
    </source>
</evidence>
<evidence type="ECO:0000313" key="3">
    <source>
        <dbReference type="Proteomes" id="UP000597761"/>
    </source>
</evidence>
<accession>A0ABQ1PEH1</accession>
<dbReference type="Pfam" id="PF25056">
    <property type="entry name" value="DUF7793"/>
    <property type="match status" value="1"/>
</dbReference>
<feature type="domain" description="DUF7793" evidence="1">
    <location>
        <begin position="24"/>
        <end position="126"/>
    </location>
</feature>
<gene>
    <name evidence="2" type="ORF">GCM10011512_23350</name>
</gene>
<sequence length="140" mass="14815">MTERSADGTPGSDTGITSLSFDDAGVLHLVWRDGVAIDGPRAQHAMDLVNAQCGTRPTPLLIHMAGTASVDRAARQVFTKRCAAAAIALLGASAVDRVLANFFLGLNSAPVPTRFFREADQAQGWLLATVDRSKDAGHDR</sequence>
<keyword evidence="3" id="KW-1185">Reference proteome</keyword>
<name>A0ABQ1PEH1_9MICC</name>
<evidence type="ECO:0000259" key="1">
    <source>
        <dbReference type="Pfam" id="PF25056"/>
    </source>
</evidence>